<evidence type="ECO:0000313" key="2">
    <source>
        <dbReference type="EMBL" id="PPQ80586.1"/>
    </source>
</evidence>
<feature type="compositionally biased region" description="Low complexity" evidence="1">
    <location>
        <begin position="126"/>
        <end position="135"/>
    </location>
</feature>
<feature type="compositionally biased region" description="Low complexity" evidence="1">
    <location>
        <begin position="188"/>
        <end position="197"/>
    </location>
</feature>
<dbReference type="InParanoid" id="A0A409WQ08"/>
<reference evidence="2 3" key="1">
    <citation type="journal article" date="2018" name="Evol. Lett.">
        <title>Horizontal gene cluster transfer increased hallucinogenic mushroom diversity.</title>
        <authorList>
            <person name="Reynolds H.T."/>
            <person name="Vijayakumar V."/>
            <person name="Gluck-Thaler E."/>
            <person name="Korotkin H.B."/>
            <person name="Matheny P.B."/>
            <person name="Slot J.C."/>
        </authorList>
    </citation>
    <scope>NUCLEOTIDE SEQUENCE [LARGE SCALE GENOMIC DNA]</scope>
    <source>
        <strain evidence="2 3">2629</strain>
    </source>
</reference>
<feature type="compositionally biased region" description="Acidic residues" evidence="1">
    <location>
        <begin position="116"/>
        <end position="125"/>
    </location>
</feature>
<dbReference type="AlphaFoldDB" id="A0A409WQ08"/>
<gene>
    <name evidence="2" type="ORF">CVT24_002718</name>
</gene>
<evidence type="ECO:0000256" key="1">
    <source>
        <dbReference type="SAM" id="MobiDB-lite"/>
    </source>
</evidence>
<organism evidence="2 3">
    <name type="scientific">Panaeolus cyanescens</name>
    <dbReference type="NCBI Taxonomy" id="181874"/>
    <lineage>
        <taxon>Eukaryota</taxon>
        <taxon>Fungi</taxon>
        <taxon>Dikarya</taxon>
        <taxon>Basidiomycota</taxon>
        <taxon>Agaricomycotina</taxon>
        <taxon>Agaricomycetes</taxon>
        <taxon>Agaricomycetidae</taxon>
        <taxon>Agaricales</taxon>
        <taxon>Agaricineae</taxon>
        <taxon>Galeropsidaceae</taxon>
        <taxon>Panaeolus</taxon>
    </lineage>
</organism>
<feature type="region of interest" description="Disordered" evidence="1">
    <location>
        <begin position="249"/>
        <end position="280"/>
    </location>
</feature>
<feature type="region of interest" description="Disordered" evidence="1">
    <location>
        <begin position="109"/>
        <end position="210"/>
    </location>
</feature>
<comment type="caution">
    <text evidence="2">The sequence shown here is derived from an EMBL/GenBank/DDBJ whole genome shotgun (WGS) entry which is preliminary data.</text>
</comment>
<protein>
    <submittedName>
        <fullName evidence="2">Uncharacterized protein</fullName>
    </submittedName>
</protein>
<accession>A0A409WQ08</accession>
<sequence>MIKNGAGITKFMNTQESAIATIDHALDNSFSAQGIAYLSRRKEIMQMKHGAFLYEDLTSRIDAARQRQLNLQSDLQVSLDDPTLQLLFQKEQKHNKFLLVKFEQQLKVLESPPEPTSDDSDDDETISSVSSHDSTPPSPTAHVEPTIDDELVPSTRDSAAPSEDPDVDVASPAVTMPVDSPTSNAPLDTDTASFTASTPPPPQPSVLHSDDDAFVPASPEVAILPQDPLPLTDLFQNDMNAPHAEVAQAEAATLPSTEPTQPPRALPAGTLDDAGRLPSQKPRGWMKALLIRIKGMFRRKRASRGEIIG</sequence>
<keyword evidence="3" id="KW-1185">Reference proteome</keyword>
<name>A0A409WQ08_9AGAR</name>
<dbReference type="EMBL" id="NHTK01005352">
    <property type="protein sequence ID" value="PPQ80586.1"/>
    <property type="molecule type" value="Genomic_DNA"/>
</dbReference>
<dbReference type="Proteomes" id="UP000284842">
    <property type="component" value="Unassembled WGS sequence"/>
</dbReference>
<evidence type="ECO:0000313" key="3">
    <source>
        <dbReference type="Proteomes" id="UP000284842"/>
    </source>
</evidence>
<proteinExistence type="predicted"/>